<keyword evidence="2" id="KW-1185">Reference proteome</keyword>
<comment type="caution">
    <text evidence="1">The sequence shown here is derived from an EMBL/GenBank/DDBJ whole genome shotgun (WGS) entry which is preliminary data.</text>
</comment>
<dbReference type="OrthoDB" id="2432221at2759"/>
<feature type="non-terminal residue" evidence="1">
    <location>
        <position position="445"/>
    </location>
</feature>
<protein>
    <recommendedName>
        <fullName evidence="3">F-box domain-containing protein</fullName>
    </recommendedName>
</protein>
<dbReference type="EMBL" id="MCFF01000001">
    <property type="protein sequence ID" value="ORZ29133.1"/>
    <property type="molecule type" value="Genomic_DNA"/>
</dbReference>
<dbReference type="InterPro" id="IPR032675">
    <property type="entry name" value="LRR_dom_sf"/>
</dbReference>
<reference evidence="1 2" key="1">
    <citation type="submission" date="2016-07" db="EMBL/GenBank/DDBJ databases">
        <title>Pervasive Adenine N6-methylation of Active Genes in Fungi.</title>
        <authorList>
            <consortium name="DOE Joint Genome Institute"/>
            <person name="Mondo S.J."/>
            <person name="Dannebaum R.O."/>
            <person name="Kuo R.C."/>
            <person name="Labutti K."/>
            <person name="Haridas S."/>
            <person name="Kuo A."/>
            <person name="Salamov A."/>
            <person name="Ahrendt S.R."/>
            <person name="Lipzen A."/>
            <person name="Sullivan W."/>
            <person name="Andreopoulos W.B."/>
            <person name="Clum A."/>
            <person name="Lindquist E."/>
            <person name="Daum C."/>
            <person name="Ramamoorthy G.K."/>
            <person name="Gryganskyi A."/>
            <person name="Culley D."/>
            <person name="Magnuson J.K."/>
            <person name="James T.Y."/>
            <person name="O'Malley M.A."/>
            <person name="Stajich J.E."/>
            <person name="Spatafora J.W."/>
            <person name="Visel A."/>
            <person name="Grigoriev I.V."/>
        </authorList>
    </citation>
    <scope>NUCLEOTIDE SEQUENCE [LARGE SCALE GENOMIC DNA]</scope>
    <source>
        <strain evidence="1 2">NRRL 3116</strain>
    </source>
</reference>
<dbReference type="Gene3D" id="3.80.10.10">
    <property type="entry name" value="Ribonuclease Inhibitor"/>
    <property type="match status" value="1"/>
</dbReference>
<dbReference type="RefSeq" id="XP_021886806.1">
    <property type="nucleotide sequence ID" value="XM_022022545.1"/>
</dbReference>
<dbReference type="InParanoid" id="A0A1Y2H607"/>
<evidence type="ECO:0000313" key="1">
    <source>
        <dbReference type="EMBL" id="ORZ29133.1"/>
    </source>
</evidence>
<sequence>MGNHNTNPLDIPEIISIIGSFLDRTDIIRCICVSKTFHFSLIGLIWKRINVRGLGRLRTYRIPTNEALEKHKKYIEELDFDDFFASVFSSLQGCNRLRLVEYHTWKTFKRSNLSELSDLIKSHSSTITELRLRGSSLRGAWSAVLECAHLEALVIFEACIPNDEVDPFFQVCKKIKTLMMHEVHIDQLPRDFLDEGTCKYIFPNIQRLLLWDTLISCPPHPYTSKYCFGILTRRCPELRSLNFLNLDQDIHPSQRLNFGFYKVVFLEHQFTLSNLSSLYTRAEIRDEDMATLLKQMTELRRLEVPYCDFGPLSLRELLADEQEILEDGQIMRRRRDQRLCDTVEILIFRRQSGITDGIAQPILSNCPCLRKLEGPNATVTEIADGAEWVCTGLTRMRIGLKVDVDQWTAQGKEKRRIVYERIRGLTQLAWFDSWEFRRLLSFPGL</sequence>
<name>A0A1Y2H607_9FUNG</name>
<evidence type="ECO:0008006" key="3">
    <source>
        <dbReference type="Google" id="ProtNLM"/>
    </source>
</evidence>
<proteinExistence type="predicted"/>
<dbReference type="AlphaFoldDB" id="A0A1Y2H607"/>
<dbReference type="SUPFAM" id="SSF52047">
    <property type="entry name" value="RNI-like"/>
    <property type="match status" value="1"/>
</dbReference>
<dbReference type="SUPFAM" id="SSF81383">
    <property type="entry name" value="F-box domain"/>
    <property type="match status" value="1"/>
</dbReference>
<organism evidence="1 2">
    <name type="scientific">Lobosporangium transversale</name>
    <dbReference type="NCBI Taxonomy" id="64571"/>
    <lineage>
        <taxon>Eukaryota</taxon>
        <taxon>Fungi</taxon>
        <taxon>Fungi incertae sedis</taxon>
        <taxon>Mucoromycota</taxon>
        <taxon>Mortierellomycotina</taxon>
        <taxon>Mortierellomycetes</taxon>
        <taxon>Mortierellales</taxon>
        <taxon>Mortierellaceae</taxon>
        <taxon>Lobosporangium</taxon>
    </lineage>
</organism>
<dbReference type="Proteomes" id="UP000193648">
    <property type="component" value="Unassembled WGS sequence"/>
</dbReference>
<gene>
    <name evidence="1" type="ORF">BCR41DRAFT_344601</name>
</gene>
<evidence type="ECO:0000313" key="2">
    <source>
        <dbReference type="Proteomes" id="UP000193648"/>
    </source>
</evidence>
<dbReference type="InterPro" id="IPR036047">
    <property type="entry name" value="F-box-like_dom_sf"/>
</dbReference>
<dbReference type="GeneID" id="33564389"/>
<accession>A0A1Y2H607</accession>